<gene>
    <name evidence="2" type="ORF">QX233_21355</name>
</gene>
<dbReference type="RefSeq" id="WP_214588733.1">
    <property type="nucleotide sequence ID" value="NZ_JAUHGV010000045.1"/>
</dbReference>
<dbReference type="PROSITE" id="PS51257">
    <property type="entry name" value="PROKAR_LIPOPROTEIN"/>
    <property type="match status" value="1"/>
</dbReference>
<proteinExistence type="predicted"/>
<keyword evidence="1" id="KW-0812">Transmembrane</keyword>
<evidence type="ECO:0000256" key="1">
    <source>
        <dbReference type="SAM" id="Phobius"/>
    </source>
</evidence>
<organism evidence="2 3">
    <name type="scientific">Chryseobacterium gambrini</name>
    <dbReference type="NCBI Taxonomy" id="373672"/>
    <lineage>
        <taxon>Bacteria</taxon>
        <taxon>Pseudomonadati</taxon>
        <taxon>Bacteroidota</taxon>
        <taxon>Flavobacteriia</taxon>
        <taxon>Flavobacteriales</taxon>
        <taxon>Weeksellaceae</taxon>
        <taxon>Chryseobacterium group</taxon>
        <taxon>Chryseobacterium</taxon>
    </lineage>
</organism>
<feature type="transmembrane region" description="Helical" evidence="1">
    <location>
        <begin position="7"/>
        <end position="28"/>
    </location>
</feature>
<reference evidence="2" key="1">
    <citation type="submission" date="2023-06" db="EMBL/GenBank/DDBJ databases">
        <title>Two Chryseobacterium gambrini strains from China.</title>
        <authorList>
            <person name="Zeng J."/>
            <person name="Wu Y."/>
        </authorList>
    </citation>
    <scope>NUCLEOTIDE SEQUENCE</scope>
    <source>
        <strain evidence="2">SQ219</strain>
    </source>
</reference>
<comment type="caution">
    <text evidence="2">The sequence shown here is derived from an EMBL/GenBank/DDBJ whole genome shotgun (WGS) entry which is preliminary data.</text>
</comment>
<dbReference type="EMBL" id="JAUHGV010000045">
    <property type="protein sequence ID" value="MDN4015021.1"/>
    <property type="molecule type" value="Genomic_DNA"/>
</dbReference>
<protein>
    <submittedName>
        <fullName evidence="2">Uncharacterized protein</fullName>
    </submittedName>
</protein>
<feature type="transmembrane region" description="Helical" evidence="1">
    <location>
        <begin position="93"/>
        <end position="114"/>
    </location>
</feature>
<evidence type="ECO:0000313" key="3">
    <source>
        <dbReference type="Proteomes" id="UP001225933"/>
    </source>
</evidence>
<accession>A0AAJ1VMM7</accession>
<keyword evidence="1" id="KW-0472">Membrane</keyword>
<keyword evidence="1" id="KW-1133">Transmembrane helix</keyword>
<feature type="transmembrane region" description="Helical" evidence="1">
    <location>
        <begin position="34"/>
        <end position="62"/>
    </location>
</feature>
<sequence length="139" mass="15899">MQNILRNIAASVIGFILSCIAFLMFFKIEGQGGVLALVFIFLLYVILLIYSLVTENVLFFLYKGNSENAFGVTFSMLFIFSVFYCVYSEDYEQVLNAVSLSIFFILQIGGFFLSEEENKAIKKRKELDRVIFQETALFA</sequence>
<dbReference type="Proteomes" id="UP001225933">
    <property type="component" value="Unassembled WGS sequence"/>
</dbReference>
<dbReference type="AlphaFoldDB" id="A0AAJ1VMM7"/>
<evidence type="ECO:0000313" key="2">
    <source>
        <dbReference type="EMBL" id="MDN4015021.1"/>
    </source>
</evidence>
<feature type="transmembrane region" description="Helical" evidence="1">
    <location>
        <begin position="69"/>
        <end position="87"/>
    </location>
</feature>
<name>A0AAJ1VMM7_9FLAO</name>